<sequence>MLANGNYYVSFFLNSLIASNLESTKIWDTHQLGLLAFKKSWLKSMLAHRNYSFQSILFHTLSHLINSIWQMNSWESLYDAFWGTFYIKDTFRNLQRLIKAISFIIADNYLPTLNYFEPLRYCFLEHD</sequence>
<evidence type="ECO:0000313" key="2">
    <source>
        <dbReference type="Proteomes" id="UP001162131"/>
    </source>
</evidence>
<dbReference type="AlphaFoldDB" id="A0AAU9JQ56"/>
<organism evidence="1 2">
    <name type="scientific">Blepharisma stoltei</name>
    <dbReference type="NCBI Taxonomy" id="1481888"/>
    <lineage>
        <taxon>Eukaryota</taxon>
        <taxon>Sar</taxon>
        <taxon>Alveolata</taxon>
        <taxon>Ciliophora</taxon>
        <taxon>Postciliodesmatophora</taxon>
        <taxon>Heterotrichea</taxon>
        <taxon>Heterotrichida</taxon>
        <taxon>Blepharismidae</taxon>
        <taxon>Blepharisma</taxon>
    </lineage>
</organism>
<protein>
    <recommendedName>
        <fullName evidence="3">Maturase K</fullName>
    </recommendedName>
</protein>
<name>A0AAU9JQ56_9CILI</name>
<gene>
    <name evidence="1" type="ORF">BSTOLATCC_MIC34902</name>
</gene>
<accession>A0AAU9JQ56</accession>
<comment type="caution">
    <text evidence="1">The sequence shown here is derived from an EMBL/GenBank/DDBJ whole genome shotgun (WGS) entry which is preliminary data.</text>
</comment>
<dbReference type="EMBL" id="CAJZBQ010000035">
    <property type="protein sequence ID" value="CAG9323866.1"/>
    <property type="molecule type" value="Genomic_DNA"/>
</dbReference>
<evidence type="ECO:0000313" key="1">
    <source>
        <dbReference type="EMBL" id="CAG9323866.1"/>
    </source>
</evidence>
<reference evidence="1" key="1">
    <citation type="submission" date="2021-09" db="EMBL/GenBank/DDBJ databases">
        <authorList>
            <consortium name="AG Swart"/>
            <person name="Singh M."/>
            <person name="Singh A."/>
            <person name="Seah K."/>
            <person name="Emmerich C."/>
        </authorList>
    </citation>
    <scope>NUCLEOTIDE SEQUENCE</scope>
    <source>
        <strain evidence="1">ATCC30299</strain>
    </source>
</reference>
<dbReference type="Proteomes" id="UP001162131">
    <property type="component" value="Unassembled WGS sequence"/>
</dbReference>
<keyword evidence="2" id="KW-1185">Reference proteome</keyword>
<evidence type="ECO:0008006" key="3">
    <source>
        <dbReference type="Google" id="ProtNLM"/>
    </source>
</evidence>
<proteinExistence type="predicted"/>